<dbReference type="EMBL" id="MT142042">
    <property type="protein sequence ID" value="QJA73649.1"/>
    <property type="molecule type" value="Genomic_DNA"/>
</dbReference>
<protein>
    <submittedName>
        <fullName evidence="2">Uncharacterized protein</fullName>
    </submittedName>
</protein>
<accession>A0A6M3L115</accession>
<reference evidence="2" key="1">
    <citation type="submission" date="2020-03" db="EMBL/GenBank/DDBJ databases">
        <title>The deep terrestrial virosphere.</title>
        <authorList>
            <person name="Holmfeldt K."/>
            <person name="Nilsson E."/>
            <person name="Simone D."/>
            <person name="Lopez-Fernandez M."/>
            <person name="Wu X."/>
            <person name="de Brujin I."/>
            <person name="Lundin D."/>
            <person name="Andersson A."/>
            <person name="Bertilsson S."/>
            <person name="Dopson M."/>
        </authorList>
    </citation>
    <scope>NUCLEOTIDE SEQUENCE</scope>
    <source>
        <strain evidence="1">MM415A02284</strain>
        <strain evidence="2">MM415B02792</strain>
    </source>
</reference>
<dbReference type="AlphaFoldDB" id="A0A6M3L115"/>
<proteinExistence type="predicted"/>
<evidence type="ECO:0000313" key="1">
    <source>
        <dbReference type="EMBL" id="QJA73649.1"/>
    </source>
</evidence>
<gene>
    <name evidence="1" type="ORF">MM415A02284_0005</name>
    <name evidence="2" type="ORF">MM415B02792_0007</name>
</gene>
<evidence type="ECO:0000313" key="2">
    <source>
        <dbReference type="EMBL" id="QJA88267.1"/>
    </source>
</evidence>
<dbReference type="EMBL" id="MT142766">
    <property type="protein sequence ID" value="QJA88267.1"/>
    <property type="molecule type" value="Genomic_DNA"/>
</dbReference>
<organism evidence="2">
    <name type="scientific">viral metagenome</name>
    <dbReference type="NCBI Taxonomy" id="1070528"/>
    <lineage>
        <taxon>unclassified sequences</taxon>
        <taxon>metagenomes</taxon>
        <taxon>organismal metagenomes</taxon>
    </lineage>
</organism>
<name>A0A6M3L115_9ZZZZ</name>
<sequence>MAKKQGELKKYNSHMLIGVAREKLDIGDAVAIDFKTGALIKAKLNQGRSNYGLRKRNQVAKGKD</sequence>